<feature type="transmembrane region" description="Helical" evidence="1">
    <location>
        <begin position="34"/>
        <end position="53"/>
    </location>
</feature>
<reference evidence="3" key="1">
    <citation type="submission" date="2022-11" db="EMBL/GenBank/DDBJ databases">
        <authorList>
            <person name="Petersen C."/>
        </authorList>
    </citation>
    <scope>NUCLEOTIDE SEQUENCE</scope>
    <source>
        <strain evidence="3">IBT 29864</strain>
    </source>
</reference>
<dbReference type="GeneID" id="81435621"/>
<comment type="caution">
    <text evidence="3">The sequence shown here is derived from an EMBL/GenBank/DDBJ whole genome shotgun (WGS) entry which is preliminary data.</text>
</comment>
<dbReference type="PANTHER" id="PTHR42109">
    <property type="entry name" value="UNPLACED GENOMIC SCAFFOLD UM_SCAF_CONTIG_1.265, WHOLE GENOME SHOTGUN SEQUENCE"/>
    <property type="match status" value="1"/>
</dbReference>
<dbReference type="EMBL" id="JAPZBS010000002">
    <property type="protein sequence ID" value="KAJ5381085.1"/>
    <property type="molecule type" value="Genomic_DNA"/>
</dbReference>
<accession>A0A9W9VIX1</accession>
<keyword evidence="1" id="KW-0472">Membrane</keyword>
<gene>
    <name evidence="3" type="ORF">N7496_003513</name>
</gene>
<reference evidence="3" key="2">
    <citation type="journal article" date="2023" name="IMA Fungus">
        <title>Comparative genomic study of the Penicillium genus elucidates a diverse pangenome and 15 lateral gene transfer events.</title>
        <authorList>
            <person name="Petersen C."/>
            <person name="Sorensen T."/>
            <person name="Nielsen M.R."/>
            <person name="Sondergaard T.E."/>
            <person name="Sorensen J.L."/>
            <person name="Fitzpatrick D.A."/>
            <person name="Frisvad J.C."/>
            <person name="Nielsen K.L."/>
        </authorList>
    </citation>
    <scope>NUCLEOTIDE SEQUENCE</scope>
    <source>
        <strain evidence="3">IBT 29864</strain>
    </source>
</reference>
<sequence length="251" mass="27355">MNGIFPADLAVYLLLAPIVVYIFYTHRWSGFLPWYYLSVFCLARIIGGILGVYDSDGLPANIIQSVGITPLILAADGLVHEGRVYRNPNASRLLGWSVVIATTSIMLVAVALTITGSLHIYEGIPQSGSYTEWKVGTVLTAVCWAFQLLWSLFSLLPSSGLKGAPGYHGGTALIQGAFVALIFIAVRVIYGLVYVFTGRRDLSPIYGSLAVRILLMFLPEVFAAVTMIVVGVRTRHIRETKHVPRYHGVGA</sequence>
<feature type="transmembrane region" description="Helical" evidence="1">
    <location>
        <begin position="177"/>
        <end position="197"/>
    </location>
</feature>
<name>A0A9W9VIX1_9EURO</name>
<evidence type="ECO:0000259" key="2">
    <source>
        <dbReference type="Pfam" id="PF24800"/>
    </source>
</evidence>
<keyword evidence="1" id="KW-1133">Transmembrane helix</keyword>
<dbReference type="PANTHER" id="PTHR42109:SF3">
    <property type="entry name" value="INTEGRAL MEMBRANE PROTEIN (AFU_ORTHOLOGUE AFUA_5G00100)"/>
    <property type="match status" value="1"/>
</dbReference>
<dbReference type="Pfam" id="PF24800">
    <property type="entry name" value="DUF7702"/>
    <property type="match status" value="1"/>
</dbReference>
<protein>
    <recommendedName>
        <fullName evidence="2">DUF7702 domain-containing protein</fullName>
    </recommendedName>
</protein>
<dbReference type="RefSeq" id="XP_056558656.1">
    <property type="nucleotide sequence ID" value="XM_056696444.1"/>
</dbReference>
<dbReference type="InterPro" id="IPR056119">
    <property type="entry name" value="DUF7702"/>
</dbReference>
<feature type="domain" description="DUF7702" evidence="2">
    <location>
        <begin position="3"/>
        <end position="235"/>
    </location>
</feature>
<evidence type="ECO:0000313" key="3">
    <source>
        <dbReference type="EMBL" id="KAJ5381085.1"/>
    </source>
</evidence>
<organism evidence="3 4">
    <name type="scientific">Penicillium cataractarum</name>
    <dbReference type="NCBI Taxonomy" id="2100454"/>
    <lineage>
        <taxon>Eukaryota</taxon>
        <taxon>Fungi</taxon>
        <taxon>Dikarya</taxon>
        <taxon>Ascomycota</taxon>
        <taxon>Pezizomycotina</taxon>
        <taxon>Eurotiomycetes</taxon>
        <taxon>Eurotiomycetidae</taxon>
        <taxon>Eurotiales</taxon>
        <taxon>Aspergillaceae</taxon>
        <taxon>Penicillium</taxon>
    </lineage>
</organism>
<keyword evidence="1" id="KW-0812">Transmembrane</keyword>
<feature type="transmembrane region" description="Helical" evidence="1">
    <location>
        <begin position="93"/>
        <end position="115"/>
    </location>
</feature>
<evidence type="ECO:0000256" key="1">
    <source>
        <dbReference type="SAM" id="Phobius"/>
    </source>
</evidence>
<dbReference type="Proteomes" id="UP001147782">
    <property type="component" value="Unassembled WGS sequence"/>
</dbReference>
<dbReference type="AlphaFoldDB" id="A0A9W9VIX1"/>
<evidence type="ECO:0000313" key="4">
    <source>
        <dbReference type="Proteomes" id="UP001147782"/>
    </source>
</evidence>
<proteinExistence type="predicted"/>
<feature type="transmembrane region" description="Helical" evidence="1">
    <location>
        <begin position="9"/>
        <end position="28"/>
    </location>
</feature>
<dbReference type="OrthoDB" id="2560628at2759"/>
<feature type="transmembrane region" description="Helical" evidence="1">
    <location>
        <begin position="135"/>
        <end position="156"/>
    </location>
</feature>
<keyword evidence="4" id="KW-1185">Reference proteome</keyword>
<feature type="transmembrane region" description="Helical" evidence="1">
    <location>
        <begin position="209"/>
        <end position="232"/>
    </location>
</feature>